<dbReference type="STRING" id="283909.R7TIX2"/>
<dbReference type="Gene3D" id="3.90.660.10">
    <property type="match status" value="1"/>
</dbReference>
<proteinExistence type="predicted"/>
<dbReference type="SUPFAM" id="SSF54373">
    <property type="entry name" value="FAD-linked reductases, C-terminal domain"/>
    <property type="match status" value="1"/>
</dbReference>
<dbReference type="EMBL" id="KB310670">
    <property type="protein sequence ID" value="ELT91045.1"/>
    <property type="molecule type" value="Genomic_DNA"/>
</dbReference>
<evidence type="ECO:0000313" key="2">
    <source>
        <dbReference type="EMBL" id="ELT91045.1"/>
    </source>
</evidence>
<evidence type="ECO:0000313" key="3">
    <source>
        <dbReference type="EnsemblMetazoa" id="CapteP114517"/>
    </source>
</evidence>
<sequence length="451" mass="50115">MLDRAKVRVVIVGGGMAGLSAAQHLYANGFKNVTLVEARDRLGGRIQTQIIGGKDLVEMGANWILGACAANPAFVLAKQNNIQLGRITELTGRWVVEDLWIKPDGTVIGANIVQRAMEEFRQILGQVSEKTKSLRVNPVGFIKVSFTLAIQDMSGADQRDALCIMRSMVNFLQVYDGGYLERSRGKGEPFNPLPGGAMCLPDGMQFLLDSLTKDLPSDSVQLNSQVVSIDWSDPECRVTCEGGRTHEADHVIISLPVGVLKQHRKKLFIPHLPAKKAEAINTVPMGKLNKIFLRWEKPFWEPGMGAIQLCWSDDDAEPLDWWRRIPSFLEVGPNVLLAMVSGEQAEHLESFCDQEILEKCSFLIRQFLRNPSIASPDQILVSRWCSDPYSRGSFIYQGTNVTEEILEELGSPLEEHRVLFAGEATVPWAYGKMHAARASGLREAERIIGLY</sequence>
<reference evidence="2 4" key="2">
    <citation type="journal article" date="2013" name="Nature">
        <title>Insights into bilaterian evolution from three spiralian genomes.</title>
        <authorList>
            <person name="Simakov O."/>
            <person name="Marletaz F."/>
            <person name="Cho S.J."/>
            <person name="Edsinger-Gonzales E."/>
            <person name="Havlak P."/>
            <person name="Hellsten U."/>
            <person name="Kuo D.H."/>
            <person name="Larsson T."/>
            <person name="Lv J."/>
            <person name="Arendt D."/>
            <person name="Savage R."/>
            <person name="Osoegawa K."/>
            <person name="de Jong P."/>
            <person name="Grimwood J."/>
            <person name="Chapman J.A."/>
            <person name="Shapiro H."/>
            <person name="Aerts A."/>
            <person name="Otillar R.P."/>
            <person name="Terry A.Y."/>
            <person name="Boore J.L."/>
            <person name="Grigoriev I.V."/>
            <person name="Lindberg D.R."/>
            <person name="Seaver E.C."/>
            <person name="Weisblat D.A."/>
            <person name="Putnam N.H."/>
            <person name="Rokhsar D.S."/>
        </authorList>
    </citation>
    <scope>NUCLEOTIDE SEQUENCE</scope>
    <source>
        <strain evidence="2 4">I ESC-2004</strain>
    </source>
</reference>
<gene>
    <name evidence="2" type="ORF">CAPTEDRAFT_114517</name>
</gene>
<reference evidence="4" key="1">
    <citation type="submission" date="2012-12" db="EMBL/GenBank/DDBJ databases">
        <authorList>
            <person name="Hellsten U."/>
            <person name="Grimwood J."/>
            <person name="Chapman J.A."/>
            <person name="Shapiro H."/>
            <person name="Aerts A."/>
            <person name="Otillar R.P."/>
            <person name="Terry A.Y."/>
            <person name="Boore J.L."/>
            <person name="Simakov O."/>
            <person name="Marletaz F."/>
            <person name="Cho S.-J."/>
            <person name="Edsinger-Gonzales E."/>
            <person name="Havlak P."/>
            <person name="Kuo D.-H."/>
            <person name="Larsson T."/>
            <person name="Lv J."/>
            <person name="Arendt D."/>
            <person name="Savage R."/>
            <person name="Osoegawa K."/>
            <person name="de Jong P."/>
            <person name="Lindberg D.R."/>
            <person name="Seaver E.C."/>
            <person name="Weisblat D.A."/>
            <person name="Putnam N.H."/>
            <person name="Grigoriev I.V."/>
            <person name="Rokhsar D.S."/>
        </authorList>
    </citation>
    <scope>NUCLEOTIDE SEQUENCE</scope>
    <source>
        <strain evidence="4">I ESC-2004</strain>
    </source>
</reference>
<feature type="domain" description="Amine oxidase" evidence="1">
    <location>
        <begin position="16"/>
        <end position="448"/>
    </location>
</feature>
<dbReference type="Gene3D" id="3.50.50.60">
    <property type="entry name" value="FAD/NAD(P)-binding domain"/>
    <property type="match status" value="1"/>
</dbReference>
<keyword evidence="4" id="KW-1185">Reference proteome</keyword>
<evidence type="ECO:0000259" key="1">
    <source>
        <dbReference type="Pfam" id="PF01593"/>
    </source>
</evidence>
<dbReference type="AlphaFoldDB" id="R7TIX2"/>
<dbReference type="InterPro" id="IPR002937">
    <property type="entry name" value="Amino_oxidase"/>
</dbReference>
<dbReference type="EnsemblMetazoa" id="CapteT114517">
    <property type="protein sequence ID" value="CapteP114517"/>
    <property type="gene ID" value="CapteG114517"/>
</dbReference>
<dbReference type="OMA" id="PRAIVKC"/>
<dbReference type="HOGENOM" id="CLU_004498_2_3_1"/>
<dbReference type="OrthoDB" id="2219495at2759"/>
<evidence type="ECO:0000313" key="4">
    <source>
        <dbReference type="Proteomes" id="UP000014760"/>
    </source>
</evidence>
<dbReference type="PANTHER" id="PTHR10742:SF416">
    <property type="entry name" value="SPERMINE OXIDASE"/>
    <property type="match status" value="1"/>
</dbReference>
<dbReference type="PRINTS" id="PR00419">
    <property type="entry name" value="ADXRDTASE"/>
</dbReference>
<dbReference type="SUPFAM" id="SSF51905">
    <property type="entry name" value="FAD/NAD(P)-binding domain"/>
    <property type="match status" value="1"/>
</dbReference>
<dbReference type="PANTHER" id="PTHR10742">
    <property type="entry name" value="FLAVIN MONOAMINE OXIDASE"/>
    <property type="match status" value="1"/>
</dbReference>
<reference evidence="3" key="3">
    <citation type="submission" date="2015-06" db="UniProtKB">
        <authorList>
            <consortium name="EnsemblMetazoa"/>
        </authorList>
    </citation>
    <scope>IDENTIFICATION</scope>
</reference>
<dbReference type="GO" id="GO:0046592">
    <property type="term" value="F:polyamine oxidase activity"/>
    <property type="evidence" value="ECO:0007669"/>
    <property type="project" value="TreeGrafter"/>
</dbReference>
<accession>R7TIX2</accession>
<protein>
    <recommendedName>
        <fullName evidence="1">Amine oxidase domain-containing protein</fullName>
    </recommendedName>
</protein>
<dbReference type="EMBL" id="AMQN01014006">
    <property type="status" value="NOT_ANNOTATED_CDS"/>
    <property type="molecule type" value="Genomic_DNA"/>
</dbReference>
<organism evidence="2">
    <name type="scientific">Capitella teleta</name>
    <name type="common">Polychaete worm</name>
    <dbReference type="NCBI Taxonomy" id="283909"/>
    <lineage>
        <taxon>Eukaryota</taxon>
        <taxon>Metazoa</taxon>
        <taxon>Spiralia</taxon>
        <taxon>Lophotrochozoa</taxon>
        <taxon>Annelida</taxon>
        <taxon>Polychaeta</taxon>
        <taxon>Sedentaria</taxon>
        <taxon>Scolecida</taxon>
        <taxon>Capitellidae</taxon>
        <taxon>Capitella</taxon>
    </lineage>
</organism>
<dbReference type="InterPro" id="IPR036188">
    <property type="entry name" value="FAD/NAD-bd_sf"/>
</dbReference>
<dbReference type="InterPro" id="IPR050281">
    <property type="entry name" value="Flavin_monoamine_oxidase"/>
</dbReference>
<dbReference type="Proteomes" id="UP000014760">
    <property type="component" value="Unassembled WGS sequence"/>
</dbReference>
<dbReference type="Pfam" id="PF01593">
    <property type="entry name" value="Amino_oxidase"/>
    <property type="match status" value="1"/>
</dbReference>
<name>R7TIX2_CAPTE</name>